<dbReference type="Proteomes" id="UP001347796">
    <property type="component" value="Unassembled WGS sequence"/>
</dbReference>
<proteinExistence type="predicted"/>
<dbReference type="Pfam" id="PF03564">
    <property type="entry name" value="DUF1759"/>
    <property type="match status" value="1"/>
</dbReference>
<reference evidence="1 2" key="1">
    <citation type="submission" date="2024-01" db="EMBL/GenBank/DDBJ databases">
        <title>The genome of the rayed Mediterranean limpet Patella caerulea (Linnaeus, 1758).</title>
        <authorList>
            <person name="Anh-Thu Weber A."/>
            <person name="Halstead-Nussloch G."/>
        </authorList>
    </citation>
    <scope>NUCLEOTIDE SEQUENCE [LARGE SCALE GENOMIC DNA]</scope>
    <source>
        <strain evidence="1">AATW-2023a</strain>
        <tissue evidence="1">Whole specimen</tissue>
    </source>
</reference>
<dbReference type="InterPro" id="IPR005312">
    <property type="entry name" value="DUF1759"/>
</dbReference>
<dbReference type="PANTHER" id="PTHR47331:SF4">
    <property type="entry name" value="PEPTIDASE S1 DOMAIN-CONTAINING PROTEIN"/>
    <property type="match status" value="1"/>
</dbReference>
<dbReference type="PANTHER" id="PTHR47331">
    <property type="entry name" value="PHD-TYPE DOMAIN-CONTAINING PROTEIN"/>
    <property type="match status" value="1"/>
</dbReference>
<evidence type="ECO:0000313" key="1">
    <source>
        <dbReference type="EMBL" id="KAK6168654.1"/>
    </source>
</evidence>
<organism evidence="1 2">
    <name type="scientific">Patella caerulea</name>
    <name type="common">Rayed Mediterranean limpet</name>
    <dbReference type="NCBI Taxonomy" id="87958"/>
    <lineage>
        <taxon>Eukaryota</taxon>
        <taxon>Metazoa</taxon>
        <taxon>Spiralia</taxon>
        <taxon>Lophotrochozoa</taxon>
        <taxon>Mollusca</taxon>
        <taxon>Gastropoda</taxon>
        <taxon>Patellogastropoda</taxon>
        <taxon>Patelloidea</taxon>
        <taxon>Patellidae</taxon>
        <taxon>Patella</taxon>
    </lineage>
</organism>
<protein>
    <submittedName>
        <fullName evidence="1">Uncharacterized protein</fullName>
    </submittedName>
</protein>
<keyword evidence="2" id="KW-1185">Reference proteome</keyword>
<gene>
    <name evidence="1" type="ORF">SNE40_019846</name>
</gene>
<evidence type="ECO:0000313" key="2">
    <source>
        <dbReference type="Proteomes" id="UP001347796"/>
    </source>
</evidence>
<name>A0AAN8GH97_PATCE</name>
<sequence>MTFSCKRSTSSSVFLKKKEQFVIAQLKLQQLKKKHEIDKQYLEIKNKEQLLEAEMQQEQAKICLQIYEEFHNENREKETRNQLEDKAPGMSAFPEVIKTDYLQDTSVREDDRVSILQTSIRNPSNITVSNAAPTVGANPTSATAQAMPILHNTSDLPVQEEYQSSSKVNLIQFEDPLQDLPATVTQQNATNLESIQTDKTEMLMQKLCQVVTNPRMEYLHFDGNPLRYVSFMHNFETCLESQNSDDSTKLQLLIQHCHGRAREAIESCVNLPVEEGYLSAKKTLKENFGKAHIIAKAHLDKLEKFPVIKRADGPSLLDFAQHLEVTYRSLYGMGMDYLSELNHVNTLRTLNKKLPTFLRAKWTDHAGGIIES</sequence>
<dbReference type="AlphaFoldDB" id="A0AAN8GH97"/>
<dbReference type="EMBL" id="JAZGQO010000015">
    <property type="protein sequence ID" value="KAK6168654.1"/>
    <property type="molecule type" value="Genomic_DNA"/>
</dbReference>
<accession>A0AAN8GH97</accession>
<comment type="caution">
    <text evidence="1">The sequence shown here is derived from an EMBL/GenBank/DDBJ whole genome shotgun (WGS) entry which is preliminary data.</text>
</comment>